<name>A0ABP0QAB4_9DINO</name>
<dbReference type="SUPFAM" id="SSF47473">
    <property type="entry name" value="EF-hand"/>
    <property type="match status" value="1"/>
</dbReference>
<dbReference type="PROSITE" id="PS50042">
    <property type="entry name" value="CNMP_BINDING_3"/>
    <property type="match status" value="1"/>
</dbReference>
<protein>
    <recommendedName>
        <fullName evidence="7">Calmodulin</fullName>
    </recommendedName>
</protein>
<dbReference type="InterPro" id="IPR002048">
    <property type="entry name" value="EF_hand_dom"/>
</dbReference>
<dbReference type="InterPro" id="IPR014710">
    <property type="entry name" value="RmlC-like_jellyroll"/>
</dbReference>
<dbReference type="PROSITE" id="PS00018">
    <property type="entry name" value="EF_HAND_1"/>
    <property type="match status" value="1"/>
</dbReference>
<evidence type="ECO:0000259" key="3">
    <source>
        <dbReference type="PROSITE" id="PS50042"/>
    </source>
</evidence>
<sequence length="893" mass="100369">MPGYDSRGVKDVFTELGGMANVQSALLKSPNFAPCHGSFMEELVLECEHKTWDEGENLWEKGGRCDMLFILWNGSVELTKDDGLVLYDWRPISLLGAWIFVSVHNHMATAKAASHVDCLSIPTSTFLAILHQHHMEKKHFVELAQMEASELLSDSRWVTLMPSQPGAPVIKSPAPGGSPAPGRSPAPSNSPAPSAGPAEEKKERCKSPEAVVISKQDRFHRRHSAPSIDVGHQISDGTESVSGASKWKSAFKRLPSIDPLMKASCQRRLVQHTASKLLKMKKQRKCMGRMMTETDDELAGELEMTCTMSENLAGFRSRGIGGNGGTASLAVSALRSPTQSMHLELPEDRPSSGREPSKESKDTRRESKESKAPDLSPASRKANGLSRIITNWFEAFDLNGNGKIDHQEFEVITQHLTATMAWDTRQSALLYQEVDTKGDGLVDVLEFGEWLTNVNATITVGTDGWLQTYDLADSLKPLYDCFDPEGTGISKDQKSHLVCVNHTCLTLFLRTYRVIANSLKHTPVPAQEKMDIWVRAAEDEYEALDAQRDMMIDFEDFVQWQVQLLNSSGTPNALTPQKVQELADALKVIQDIDEQGSWKGDVTEALSQAVTKVATKARELYLPCKDQLRRHLEDMENENQQEEEHDMKDFYWHSPGQEALDRLRRDCAIDLGVLLPGVMPHKASKEAQRGPKKSEVWNVARRNSHLKQRCETLVIGEMVMCVPRYQCPGHFLTWLQVPGKGEEKRDVYYEMIPADDDHETLKWTRSSDGSLFESMTQQLPKELFVLALLKTQEMVHGNLHWAQVQRSIGVAERMDKLSPDNVEQFYNVLRALARQEVVLQPQYHEQLELGMTVNEMVDDYLEDAEFSPEQVLQLLHEQETAAANHLASRMFKT</sequence>
<gene>
    <name evidence="5" type="ORF">SCF082_LOCUS40352</name>
</gene>
<organism evidence="5 6">
    <name type="scientific">Durusdinium trenchii</name>
    <dbReference type="NCBI Taxonomy" id="1381693"/>
    <lineage>
        <taxon>Eukaryota</taxon>
        <taxon>Sar</taxon>
        <taxon>Alveolata</taxon>
        <taxon>Dinophyceae</taxon>
        <taxon>Suessiales</taxon>
        <taxon>Symbiodiniaceae</taxon>
        <taxon>Durusdinium</taxon>
    </lineage>
</organism>
<proteinExistence type="predicted"/>
<feature type="domain" description="EF-hand" evidence="4">
    <location>
        <begin position="384"/>
        <end position="419"/>
    </location>
</feature>
<dbReference type="Proteomes" id="UP001642464">
    <property type="component" value="Unassembled WGS sequence"/>
</dbReference>
<feature type="domain" description="EF-hand" evidence="4">
    <location>
        <begin position="430"/>
        <end position="457"/>
    </location>
</feature>
<dbReference type="InterPro" id="IPR018247">
    <property type="entry name" value="EF_Hand_1_Ca_BS"/>
</dbReference>
<feature type="region of interest" description="Disordered" evidence="2">
    <location>
        <begin position="339"/>
        <end position="380"/>
    </location>
</feature>
<keyword evidence="6" id="KW-1185">Reference proteome</keyword>
<evidence type="ECO:0000259" key="4">
    <source>
        <dbReference type="PROSITE" id="PS50222"/>
    </source>
</evidence>
<dbReference type="Pfam" id="PF00027">
    <property type="entry name" value="cNMP_binding"/>
    <property type="match status" value="1"/>
</dbReference>
<dbReference type="CDD" id="cd00051">
    <property type="entry name" value="EFh"/>
    <property type="match status" value="1"/>
</dbReference>
<evidence type="ECO:0000256" key="1">
    <source>
        <dbReference type="ARBA" id="ARBA00022837"/>
    </source>
</evidence>
<feature type="compositionally biased region" description="Pro residues" evidence="2">
    <location>
        <begin position="176"/>
        <end position="190"/>
    </location>
</feature>
<dbReference type="Gene3D" id="2.60.120.10">
    <property type="entry name" value="Jelly Rolls"/>
    <property type="match status" value="1"/>
</dbReference>
<comment type="caution">
    <text evidence="5">The sequence shown here is derived from an EMBL/GenBank/DDBJ whole genome shotgun (WGS) entry which is preliminary data.</text>
</comment>
<evidence type="ECO:0000256" key="2">
    <source>
        <dbReference type="SAM" id="MobiDB-lite"/>
    </source>
</evidence>
<dbReference type="InterPro" id="IPR011992">
    <property type="entry name" value="EF-hand-dom_pair"/>
</dbReference>
<feature type="region of interest" description="Disordered" evidence="2">
    <location>
        <begin position="163"/>
        <end position="223"/>
    </location>
</feature>
<dbReference type="SUPFAM" id="SSF51206">
    <property type="entry name" value="cAMP-binding domain-like"/>
    <property type="match status" value="1"/>
</dbReference>
<feature type="domain" description="Cyclic nucleotide-binding" evidence="3">
    <location>
        <begin position="31"/>
        <end position="130"/>
    </location>
</feature>
<keyword evidence="1" id="KW-0106">Calcium</keyword>
<dbReference type="InterPro" id="IPR018490">
    <property type="entry name" value="cNMP-bd_dom_sf"/>
</dbReference>
<accession>A0ABP0QAB4</accession>
<feature type="compositionally biased region" description="Basic and acidic residues" evidence="2">
    <location>
        <begin position="198"/>
        <end position="207"/>
    </location>
</feature>
<dbReference type="PROSITE" id="PS50222">
    <property type="entry name" value="EF_HAND_2"/>
    <property type="match status" value="2"/>
</dbReference>
<dbReference type="Gene3D" id="1.10.238.10">
    <property type="entry name" value="EF-hand"/>
    <property type="match status" value="1"/>
</dbReference>
<feature type="compositionally biased region" description="Basic and acidic residues" evidence="2">
    <location>
        <begin position="344"/>
        <end position="372"/>
    </location>
</feature>
<dbReference type="Pfam" id="PF13202">
    <property type="entry name" value="EF-hand_5"/>
    <property type="match status" value="1"/>
</dbReference>
<evidence type="ECO:0008006" key="7">
    <source>
        <dbReference type="Google" id="ProtNLM"/>
    </source>
</evidence>
<evidence type="ECO:0000313" key="6">
    <source>
        <dbReference type="Proteomes" id="UP001642464"/>
    </source>
</evidence>
<dbReference type="InterPro" id="IPR000595">
    <property type="entry name" value="cNMP-bd_dom"/>
</dbReference>
<dbReference type="EMBL" id="CAXAMM010039252">
    <property type="protein sequence ID" value="CAK9085172.1"/>
    <property type="molecule type" value="Genomic_DNA"/>
</dbReference>
<reference evidence="5 6" key="1">
    <citation type="submission" date="2024-02" db="EMBL/GenBank/DDBJ databases">
        <authorList>
            <person name="Chen Y."/>
            <person name="Shah S."/>
            <person name="Dougan E. K."/>
            <person name="Thang M."/>
            <person name="Chan C."/>
        </authorList>
    </citation>
    <scope>NUCLEOTIDE SEQUENCE [LARGE SCALE GENOMIC DNA]</scope>
</reference>
<evidence type="ECO:0000313" key="5">
    <source>
        <dbReference type="EMBL" id="CAK9085172.1"/>
    </source>
</evidence>
<dbReference type="CDD" id="cd00038">
    <property type="entry name" value="CAP_ED"/>
    <property type="match status" value="1"/>
</dbReference>